<dbReference type="InterPro" id="IPR011333">
    <property type="entry name" value="SKP1/BTB/POZ_sf"/>
</dbReference>
<dbReference type="Gene3D" id="3.30.710.10">
    <property type="entry name" value="Potassium Channel Kv1.1, Chain A"/>
    <property type="match status" value="1"/>
</dbReference>
<sequence length="425" mass="48767">MRKAWCGKTKKELLQTVAISNCIPICVISGRFETTLLTLKTHPSTLLGDDRKRLKAYFNHTKQEYFFNRNRPSFDAILYYYQSFQWHPEMGGRLIRPSNVPVDVFAEEIIFFQLGEHVYERFREEEGFIKEETPPMPQSHVQKTLWRLFEYPETSMAATIIAIVSVIFILTSIAAFIIETWPPFPEKYKDNTVLADNPFFIVESTCIAWFTVEFIVRFICSPFKLPFLFSFLNIVDIVAIVPYYITVFLWAVADGSSNQASNLAILRVFRLIRVFRVLKLSRHASGLQVLGKTISSSVKELAMLTFISYSISVILYGAAIYFAEHEENEEMFASIPHSFWWALITMTTVGYGDAYPITGWGKLVGALCAITGVLSIALPVPVIVSNFSYYYHREKDQTVYADYLFTDDKTVTEDSDNIGFINDHL</sequence>
<evidence type="ECO:0000256" key="2">
    <source>
        <dbReference type="ARBA" id="ARBA00022448"/>
    </source>
</evidence>
<organism evidence="15 16">
    <name type="scientific">Priapulus caudatus</name>
    <name type="common">Priapulid worm</name>
    <dbReference type="NCBI Taxonomy" id="37621"/>
    <lineage>
        <taxon>Eukaryota</taxon>
        <taxon>Metazoa</taxon>
        <taxon>Ecdysozoa</taxon>
        <taxon>Scalidophora</taxon>
        <taxon>Priapulida</taxon>
        <taxon>Priapulimorpha</taxon>
        <taxon>Priapulimorphida</taxon>
        <taxon>Priapulidae</taxon>
        <taxon>Priapulus</taxon>
    </lineage>
</organism>
<dbReference type="Gene3D" id="1.10.287.70">
    <property type="match status" value="1"/>
</dbReference>
<dbReference type="SUPFAM" id="SSF81324">
    <property type="entry name" value="Voltage-gated potassium channels"/>
    <property type="match status" value="1"/>
</dbReference>
<keyword evidence="2" id="KW-0813">Transport</keyword>
<keyword evidence="4 12" id="KW-0812">Transmembrane</keyword>
<dbReference type="InterPro" id="IPR005821">
    <property type="entry name" value="Ion_trans_dom"/>
</dbReference>
<feature type="domain" description="Ion transport" evidence="13">
    <location>
        <begin position="160"/>
        <end position="394"/>
    </location>
</feature>
<evidence type="ECO:0000256" key="9">
    <source>
        <dbReference type="ARBA" id="ARBA00023065"/>
    </source>
</evidence>
<keyword evidence="5" id="KW-0631">Potassium channel</keyword>
<reference evidence="16" key="1">
    <citation type="submission" date="2025-08" db="UniProtKB">
        <authorList>
            <consortium name="RefSeq"/>
        </authorList>
    </citation>
    <scope>IDENTIFICATION</scope>
</reference>
<evidence type="ECO:0000256" key="5">
    <source>
        <dbReference type="ARBA" id="ARBA00022826"/>
    </source>
</evidence>
<name>A0ABM1E771_PRICU</name>
<keyword evidence="9" id="KW-0406">Ion transport</keyword>
<keyword evidence="10 12" id="KW-0472">Membrane</keyword>
<evidence type="ECO:0000256" key="1">
    <source>
        <dbReference type="ARBA" id="ARBA00004141"/>
    </source>
</evidence>
<proteinExistence type="predicted"/>
<evidence type="ECO:0000256" key="6">
    <source>
        <dbReference type="ARBA" id="ARBA00022882"/>
    </source>
</evidence>
<feature type="transmembrane region" description="Helical" evidence="12">
    <location>
        <begin position="363"/>
        <end position="384"/>
    </location>
</feature>
<feature type="transmembrane region" description="Helical" evidence="12">
    <location>
        <begin position="301"/>
        <end position="323"/>
    </location>
</feature>
<dbReference type="GeneID" id="106809470"/>
<feature type="transmembrane region" description="Helical" evidence="12">
    <location>
        <begin position="227"/>
        <end position="251"/>
    </location>
</feature>
<dbReference type="Proteomes" id="UP000695022">
    <property type="component" value="Unplaced"/>
</dbReference>
<dbReference type="InterPro" id="IPR003131">
    <property type="entry name" value="T1-type_BTB"/>
</dbReference>
<dbReference type="PRINTS" id="PR00169">
    <property type="entry name" value="KCHANNEL"/>
</dbReference>
<dbReference type="PRINTS" id="PR01496">
    <property type="entry name" value="SHAKERCHANEL"/>
</dbReference>
<evidence type="ECO:0000256" key="10">
    <source>
        <dbReference type="ARBA" id="ARBA00023136"/>
    </source>
</evidence>
<feature type="transmembrane region" description="Helical" evidence="12">
    <location>
        <begin position="335"/>
        <end position="351"/>
    </location>
</feature>
<dbReference type="PRINTS" id="PR01491">
    <property type="entry name" value="KVCHANNEL"/>
</dbReference>
<evidence type="ECO:0000256" key="7">
    <source>
        <dbReference type="ARBA" id="ARBA00022958"/>
    </source>
</evidence>
<dbReference type="Pfam" id="PF02214">
    <property type="entry name" value="BTB_2"/>
    <property type="match status" value="1"/>
</dbReference>
<feature type="domain" description="Potassium channel tetramerisation-type BTB" evidence="14">
    <location>
        <begin position="31"/>
        <end position="120"/>
    </location>
</feature>
<dbReference type="Pfam" id="PF00520">
    <property type="entry name" value="Ion_trans"/>
    <property type="match status" value="1"/>
</dbReference>
<evidence type="ECO:0000313" key="16">
    <source>
        <dbReference type="RefSeq" id="XP_014668042.1"/>
    </source>
</evidence>
<dbReference type="PANTHER" id="PTHR11537:SF113">
    <property type="entry name" value="POTASSIUM VOLTAGE-GATED CHANNEL PROTEIN SHAKER"/>
    <property type="match status" value="1"/>
</dbReference>
<dbReference type="PANTHER" id="PTHR11537">
    <property type="entry name" value="VOLTAGE-GATED POTASSIUM CHANNEL"/>
    <property type="match status" value="1"/>
</dbReference>
<evidence type="ECO:0000259" key="13">
    <source>
        <dbReference type="Pfam" id="PF00520"/>
    </source>
</evidence>
<keyword evidence="11" id="KW-0407">Ion channel</keyword>
<comment type="subcellular location">
    <subcellularLocation>
        <location evidence="1">Membrane</location>
        <topology evidence="1">Multi-pass membrane protein</topology>
    </subcellularLocation>
</comment>
<protein>
    <submittedName>
        <fullName evidence="16">LOW QUALITY PROTEIN: potassium voltage-gated channel subfamily A member 1-like</fullName>
    </submittedName>
</protein>
<dbReference type="InterPro" id="IPR028325">
    <property type="entry name" value="VG_K_chnl"/>
</dbReference>
<dbReference type="Gene3D" id="1.20.120.350">
    <property type="entry name" value="Voltage-gated potassium channels. Chain C"/>
    <property type="match status" value="1"/>
</dbReference>
<evidence type="ECO:0000313" key="15">
    <source>
        <dbReference type="Proteomes" id="UP000695022"/>
    </source>
</evidence>
<keyword evidence="6" id="KW-0851">Voltage-gated channel</keyword>
<evidence type="ECO:0000256" key="12">
    <source>
        <dbReference type="SAM" id="Phobius"/>
    </source>
</evidence>
<gene>
    <name evidence="16" type="primary">LOC106809470</name>
</gene>
<evidence type="ECO:0000256" key="8">
    <source>
        <dbReference type="ARBA" id="ARBA00022989"/>
    </source>
</evidence>
<feature type="transmembrane region" description="Helical" evidence="12">
    <location>
        <begin position="198"/>
        <end position="220"/>
    </location>
</feature>
<feature type="transmembrane region" description="Helical" evidence="12">
    <location>
        <begin position="156"/>
        <end position="178"/>
    </location>
</feature>
<dbReference type="RefSeq" id="XP_014668042.1">
    <property type="nucleotide sequence ID" value="XM_014812556.1"/>
</dbReference>
<keyword evidence="3" id="KW-0633">Potassium transport</keyword>
<evidence type="ECO:0000256" key="3">
    <source>
        <dbReference type="ARBA" id="ARBA00022538"/>
    </source>
</evidence>
<dbReference type="InterPro" id="IPR003972">
    <property type="entry name" value="K_chnl_volt-dep_Kv1"/>
</dbReference>
<evidence type="ECO:0000256" key="11">
    <source>
        <dbReference type="ARBA" id="ARBA00023303"/>
    </source>
</evidence>
<accession>A0ABM1E771</accession>
<keyword evidence="15" id="KW-1185">Reference proteome</keyword>
<dbReference type="InterPro" id="IPR003968">
    <property type="entry name" value="K_chnl_volt-dep_Kv"/>
</dbReference>
<evidence type="ECO:0000256" key="4">
    <source>
        <dbReference type="ARBA" id="ARBA00022692"/>
    </source>
</evidence>
<dbReference type="InterPro" id="IPR027359">
    <property type="entry name" value="Volt_channel_dom_sf"/>
</dbReference>
<dbReference type="SUPFAM" id="SSF54695">
    <property type="entry name" value="POZ domain"/>
    <property type="match status" value="1"/>
</dbReference>
<keyword evidence="7" id="KW-0630">Potassium</keyword>
<evidence type="ECO:0000259" key="14">
    <source>
        <dbReference type="Pfam" id="PF02214"/>
    </source>
</evidence>
<keyword evidence="8 12" id="KW-1133">Transmembrane helix</keyword>